<dbReference type="InterPro" id="IPR000639">
    <property type="entry name" value="Epox_hydrolase-like"/>
</dbReference>
<feature type="domain" description="Epoxide hydrolase N-terminal" evidence="5">
    <location>
        <begin position="1"/>
        <end position="106"/>
    </location>
</feature>
<gene>
    <name evidence="7" type="ORF">ATP06_0213475</name>
    <name evidence="6" type="ORF">AVL48_22700</name>
</gene>
<evidence type="ECO:0000313" key="6">
    <source>
        <dbReference type="EMBL" id="KZB87451.1"/>
    </source>
</evidence>
<dbReference type="PIRSF" id="PIRSF001112">
    <property type="entry name" value="Epoxide_hydrolase"/>
    <property type="match status" value="1"/>
</dbReference>
<dbReference type="SUPFAM" id="SSF53474">
    <property type="entry name" value="alpha/beta-Hydrolases"/>
    <property type="match status" value="1"/>
</dbReference>
<evidence type="ECO:0000256" key="2">
    <source>
        <dbReference type="ARBA" id="ARBA00022797"/>
    </source>
</evidence>
<evidence type="ECO:0000256" key="1">
    <source>
        <dbReference type="ARBA" id="ARBA00010088"/>
    </source>
</evidence>
<comment type="similarity">
    <text evidence="1">Belongs to the peptidase S33 family.</text>
</comment>
<dbReference type="OrthoDB" id="4654311at2"/>
<dbReference type="RefSeq" id="WP_061989410.1">
    <property type="nucleotide sequence ID" value="NZ_FOPQ01000008.1"/>
</dbReference>
<dbReference type="PRINTS" id="PR00412">
    <property type="entry name" value="EPOXHYDRLASE"/>
</dbReference>
<feature type="active site" description="Proton acceptor" evidence="4">
    <location>
        <position position="363"/>
    </location>
</feature>
<evidence type="ECO:0000256" key="3">
    <source>
        <dbReference type="ARBA" id="ARBA00022801"/>
    </source>
</evidence>
<sequence length="388" mass="42564">MRPFRVEIPQEDLDDLHARLTATRWPAETPDVGWDRGTPLGYLRELTEYWRSGFDWRALEARINSYPQFVTTIEGEDIHFLHVRSPEPDAVPLLLTHGWPGSFLEFLGVIGPLTDPRSHGGDPADAFHVVIPSLPGFGFSSPLKQHGWTLPRVAGAWAGLMSSLGYDKYIPQGGDLGATVTLLLGLIDAEHVLGTHVNFLFAPPTGDPAELGSLPPSDLARLERLAHFGSQGSAYMSLLSTRPQTVGYGMTDSPVGQLAWSVEKFKEWSDSDKTPEDAIDRDTLLAHATLYWLTGTAGSSGHIYCDNVEFMPTSGGDPQPLPPIPGPVGVAVYAHDLAQPIRSIAEQALPNIVQWNEFDRGGHFAAMEEPDLFVDDLRSFRRAAQAQR</sequence>
<dbReference type="PANTHER" id="PTHR21661:SF35">
    <property type="entry name" value="EPOXIDE HYDROLASE"/>
    <property type="match status" value="1"/>
</dbReference>
<dbReference type="AlphaFoldDB" id="A0A154MT56"/>
<comment type="caution">
    <text evidence="6">The sequence shown here is derived from an EMBL/GenBank/DDBJ whole genome shotgun (WGS) entry which is preliminary data.</text>
</comment>
<name>A0A154MT56_9PSEU</name>
<evidence type="ECO:0000259" key="5">
    <source>
        <dbReference type="Pfam" id="PF06441"/>
    </source>
</evidence>
<dbReference type="Gene3D" id="3.40.50.1820">
    <property type="entry name" value="alpha/beta hydrolase"/>
    <property type="match status" value="1"/>
</dbReference>
<dbReference type="Pfam" id="PF06441">
    <property type="entry name" value="EHN"/>
    <property type="match status" value="1"/>
</dbReference>
<keyword evidence="3 6" id="KW-0378">Hydrolase</keyword>
<reference evidence="6 8" key="1">
    <citation type="submission" date="2015-12" db="EMBL/GenBank/DDBJ databases">
        <title>Amycolatopsis regifaucium genome sequencing and assembly.</title>
        <authorList>
            <person name="Mayilraj S."/>
        </authorList>
    </citation>
    <scope>NUCLEOTIDE SEQUENCE [LARGE SCALE GENOMIC DNA]</scope>
    <source>
        <strain evidence="6 8">GY080</strain>
    </source>
</reference>
<reference evidence="7 9" key="2">
    <citation type="submission" date="2016-11" db="EMBL/GenBank/DDBJ databases">
        <title>Genome sequencing of Amycolatopsis regifaucium.</title>
        <authorList>
            <person name="Mayilraj S."/>
            <person name="Kaur N."/>
        </authorList>
    </citation>
    <scope>NUCLEOTIDE SEQUENCE [LARGE SCALE GENOMIC DNA]</scope>
    <source>
        <strain evidence="7 9">GY080</strain>
    </source>
</reference>
<dbReference type="GO" id="GO:0004301">
    <property type="term" value="F:epoxide hydrolase activity"/>
    <property type="evidence" value="ECO:0007669"/>
    <property type="project" value="TreeGrafter"/>
</dbReference>
<proteinExistence type="inferred from homology"/>
<dbReference type="PANTHER" id="PTHR21661">
    <property type="entry name" value="EPOXIDE HYDROLASE 1-RELATED"/>
    <property type="match status" value="1"/>
</dbReference>
<dbReference type="GO" id="GO:0097176">
    <property type="term" value="P:epoxide metabolic process"/>
    <property type="evidence" value="ECO:0007669"/>
    <property type="project" value="TreeGrafter"/>
</dbReference>
<dbReference type="EMBL" id="LQCI01000003">
    <property type="protein sequence ID" value="KZB87451.1"/>
    <property type="molecule type" value="Genomic_DNA"/>
</dbReference>
<dbReference type="EMBL" id="LOBU02000012">
    <property type="protein sequence ID" value="OKA08289.1"/>
    <property type="molecule type" value="Genomic_DNA"/>
</dbReference>
<feature type="active site" description="Nucleophile" evidence="4">
    <location>
        <position position="175"/>
    </location>
</feature>
<keyword evidence="9" id="KW-1185">Reference proteome</keyword>
<protein>
    <submittedName>
        <fullName evidence="6">Epoxide hydrolase</fullName>
    </submittedName>
</protein>
<accession>A0A154MT56</accession>
<organism evidence="6 8">
    <name type="scientific">Amycolatopsis regifaucium</name>
    <dbReference type="NCBI Taxonomy" id="546365"/>
    <lineage>
        <taxon>Bacteria</taxon>
        <taxon>Bacillati</taxon>
        <taxon>Actinomycetota</taxon>
        <taxon>Actinomycetes</taxon>
        <taxon>Pseudonocardiales</taxon>
        <taxon>Pseudonocardiaceae</taxon>
        <taxon>Amycolatopsis</taxon>
    </lineage>
</organism>
<dbReference type="InterPro" id="IPR010497">
    <property type="entry name" value="Epoxide_hydro_N"/>
</dbReference>
<keyword evidence="2" id="KW-0058">Aromatic hydrocarbons catabolism</keyword>
<dbReference type="Proteomes" id="UP000186883">
    <property type="component" value="Unassembled WGS sequence"/>
</dbReference>
<evidence type="ECO:0000313" key="8">
    <source>
        <dbReference type="Proteomes" id="UP000076321"/>
    </source>
</evidence>
<dbReference type="InterPro" id="IPR029058">
    <property type="entry name" value="AB_hydrolase_fold"/>
</dbReference>
<dbReference type="Proteomes" id="UP000076321">
    <property type="component" value="Unassembled WGS sequence"/>
</dbReference>
<dbReference type="InterPro" id="IPR016292">
    <property type="entry name" value="Epoxide_hydrolase"/>
</dbReference>
<evidence type="ECO:0000256" key="4">
    <source>
        <dbReference type="PIRSR" id="PIRSR001112-1"/>
    </source>
</evidence>
<feature type="active site" description="Proton donor" evidence="4">
    <location>
        <position position="304"/>
    </location>
</feature>
<evidence type="ECO:0000313" key="7">
    <source>
        <dbReference type="EMBL" id="OKA08289.1"/>
    </source>
</evidence>
<evidence type="ECO:0000313" key="9">
    <source>
        <dbReference type="Proteomes" id="UP000186883"/>
    </source>
</evidence>